<feature type="region of interest" description="Disordered" evidence="13">
    <location>
        <begin position="1"/>
        <end position="26"/>
    </location>
</feature>
<gene>
    <name evidence="14" type="ORF">GCM10020260_19430</name>
</gene>
<dbReference type="SFLD" id="SFLDG01137">
    <property type="entry name" value="C1.6.1:_Phosphoserine_Phosphat"/>
    <property type="match status" value="1"/>
</dbReference>
<evidence type="ECO:0000256" key="11">
    <source>
        <dbReference type="ARBA" id="ARBA00048138"/>
    </source>
</evidence>
<evidence type="ECO:0000313" key="14">
    <source>
        <dbReference type="EMBL" id="GAA3285840.1"/>
    </source>
</evidence>
<dbReference type="Pfam" id="PF12710">
    <property type="entry name" value="HAD"/>
    <property type="match status" value="1"/>
</dbReference>
<dbReference type="PANTHER" id="PTHR43344:SF2">
    <property type="entry name" value="PHOSPHOSERINE PHOSPHATASE"/>
    <property type="match status" value="1"/>
</dbReference>
<evidence type="ECO:0000256" key="12">
    <source>
        <dbReference type="ARBA" id="ARBA00048523"/>
    </source>
</evidence>
<proteinExistence type="inferred from homology"/>
<keyword evidence="7" id="KW-0378">Hydrolase</keyword>
<evidence type="ECO:0000256" key="9">
    <source>
        <dbReference type="ARBA" id="ARBA00023299"/>
    </source>
</evidence>
<keyword evidence="8" id="KW-0460">Magnesium</keyword>
<name>A0ABP6RDD7_9MICC</name>
<dbReference type="Proteomes" id="UP001501736">
    <property type="component" value="Unassembled WGS sequence"/>
</dbReference>
<comment type="cofactor">
    <cofactor evidence="1">
        <name>Mg(2+)</name>
        <dbReference type="ChEBI" id="CHEBI:18420"/>
    </cofactor>
</comment>
<keyword evidence="6" id="KW-0479">Metal-binding</keyword>
<accession>A0ABP6RDD7</accession>
<evidence type="ECO:0000256" key="13">
    <source>
        <dbReference type="SAM" id="MobiDB-lite"/>
    </source>
</evidence>
<organism evidence="14 15">
    <name type="scientific">Nesterenkonia halobia</name>
    <dbReference type="NCBI Taxonomy" id="37922"/>
    <lineage>
        <taxon>Bacteria</taxon>
        <taxon>Bacillati</taxon>
        <taxon>Actinomycetota</taxon>
        <taxon>Actinomycetes</taxon>
        <taxon>Micrococcales</taxon>
        <taxon>Micrococcaceae</taxon>
        <taxon>Nesterenkonia</taxon>
    </lineage>
</organism>
<evidence type="ECO:0000256" key="1">
    <source>
        <dbReference type="ARBA" id="ARBA00001946"/>
    </source>
</evidence>
<dbReference type="RefSeq" id="WP_344720745.1">
    <property type="nucleotide sequence ID" value="NZ_BAAAYG010000007.1"/>
</dbReference>
<comment type="similarity">
    <text evidence="3">Belongs to the HAD-like hydrolase superfamily. SerB family.</text>
</comment>
<dbReference type="InterPro" id="IPR004469">
    <property type="entry name" value="PSP"/>
</dbReference>
<comment type="catalytic activity">
    <reaction evidence="12">
        <text>O-phospho-D-serine + H2O = D-serine + phosphate</text>
        <dbReference type="Rhea" id="RHEA:24873"/>
        <dbReference type="ChEBI" id="CHEBI:15377"/>
        <dbReference type="ChEBI" id="CHEBI:35247"/>
        <dbReference type="ChEBI" id="CHEBI:43474"/>
        <dbReference type="ChEBI" id="CHEBI:58680"/>
        <dbReference type="EC" id="3.1.3.3"/>
    </reaction>
</comment>
<dbReference type="PANTHER" id="PTHR43344">
    <property type="entry name" value="PHOSPHOSERINE PHOSPHATASE"/>
    <property type="match status" value="1"/>
</dbReference>
<evidence type="ECO:0000256" key="2">
    <source>
        <dbReference type="ARBA" id="ARBA00005135"/>
    </source>
</evidence>
<reference evidence="15" key="1">
    <citation type="journal article" date="2019" name="Int. J. Syst. Evol. Microbiol.">
        <title>The Global Catalogue of Microorganisms (GCM) 10K type strain sequencing project: providing services to taxonomists for standard genome sequencing and annotation.</title>
        <authorList>
            <consortium name="The Broad Institute Genomics Platform"/>
            <consortium name="The Broad Institute Genome Sequencing Center for Infectious Disease"/>
            <person name="Wu L."/>
            <person name="Ma J."/>
        </authorList>
    </citation>
    <scope>NUCLEOTIDE SEQUENCE [LARGE SCALE GENOMIC DNA]</scope>
    <source>
        <strain evidence="15">JCM 11483</strain>
    </source>
</reference>
<evidence type="ECO:0000256" key="6">
    <source>
        <dbReference type="ARBA" id="ARBA00022723"/>
    </source>
</evidence>
<dbReference type="SFLD" id="SFLDS00003">
    <property type="entry name" value="Haloacid_Dehalogenase"/>
    <property type="match status" value="1"/>
</dbReference>
<dbReference type="SFLD" id="SFLDF00029">
    <property type="entry name" value="phosphoserine_phosphatase"/>
    <property type="match status" value="1"/>
</dbReference>
<dbReference type="NCBIfam" id="TIGR01488">
    <property type="entry name" value="HAD-SF-IB"/>
    <property type="match status" value="1"/>
</dbReference>
<dbReference type="EMBL" id="BAAAYG010000007">
    <property type="protein sequence ID" value="GAA3285840.1"/>
    <property type="molecule type" value="Genomic_DNA"/>
</dbReference>
<protein>
    <recommendedName>
        <fullName evidence="4">phosphoserine phosphatase</fullName>
        <ecNumber evidence="4">3.1.3.3</ecNumber>
    </recommendedName>
    <alternativeName>
        <fullName evidence="10">O-phosphoserine phosphohydrolase</fullName>
    </alternativeName>
</protein>
<evidence type="ECO:0000256" key="4">
    <source>
        <dbReference type="ARBA" id="ARBA00012640"/>
    </source>
</evidence>
<comment type="pathway">
    <text evidence="2">Amino-acid biosynthesis; L-serine biosynthesis; L-serine from 3-phospho-D-glycerate: step 3/3.</text>
</comment>
<dbReference type="SFLD" id="SFLDG01136">
    <property type="entry name" value="C1.6:_Phosphoserine_Phosphatas"/>
    <property type="match status" value="1"/>
</dbReference>
<dbReference type="SUPFAM" id="SSF56784">
    <property type="entry name" value="HAD-like"/>
    <property type="match status" value="1"/>
</dbReference>
<evidence type="ECO:0000313" key="15">
    <source>
        <dbReference type="Proteomes" id="UP001501736"/>
    </source>
</evidence>
<keyword evidence="9" id="KW-0718">Serine biosynthesis</keyword>
<comment type="caution">
    <text evidence="14">The sequence shown here is derived from an EMBL/GenBank/DDBJ whole genome shotgun (WGS) entry which is preliminary data.</text>
</comment>
<dbReference type="InterPro" id="IPR050582">
    <property type="entry name" value="HAD-like_SerB"/>
</dbReference>
<evidence type="ECO:0000256" key="10">
    <source>
        <dbReference type="ARBA" id="ARBA00031693"/>
    </source>
</evidence>
<dbReference type="Gene3D" id="3.40.50.1000">
    <property type="entry name" value="HAD superfamily/HAD-like"/>
    <property type="match status" value="1"/>
</dbReference>
<dbReference type="InterPro" id="IPR023214">
    <property type="entry name" value="HAD_sf"/>
</dbReference>
<sequence>MTESTPAASSSSSSAASADRPADAPADLPAGTVAMLAAETLPAPLLRALTAEMRRRGTVHAAEVHDVPVRAVGAAEPTTVRAARWSTTLTDSDDGHGHQLLVSLLEDAAAQLDAPQEATVTVLPAALRPADPGMLIMDVDSTLIDQEVIELLAAHAGREAEVAEVTERAMRGELDFAASLHERVAALAGLPTSVIASTVESVSPTCGAAELIAACSRRGWPVHAVSGGFLQVLDPLAARLGLSEVDANDLAVAEDALTGAVAGPVVDRAAKAARLHEWAAAAGLPSSSVVAIGDGANDLDMVTAAGVGVAFCPKPALADQADLVIRHRSLDLVRLALGLG</sequence>
<keyword evidence="5" id="KW-0028">Amino-acid biosynthesis</keyword>
<evidence type="ECO:0000256" key="7">
    <source>
        <dbReference type="ARBA" id="ARBA00022801"/>
    </source>
</evidence>
<evidence type="ECO:0000256" key="5">
    <source>
        <dbReference type="ARBA" id="ARBA00022605"/>
    </source>
</evidence>
<evidence type="ECO:0000256" key="8">
    <source>
        <dbReference type="ARBA" id="ARBA00022842"/>
    </source>
</evidence>
<evidence type="ECO:0000256" key="3">
    <source>
        <dbReference type="ARBA" id="ARBA00009184"/>
    </source>
</evidence>
<dbReference type="InterPro" id="IPR036412">
    <property type="entry name" value="HAD-like_sf"/>
</dbReference>
<dbReference type="EC" id="3.1.3.3" evidence="4"/>
<keyword evidence="15" id="KW-1185">Reference proteome</keyword>
<dbReference type="NCBIfam" id="TIGR00338">
    <property type="entry name" value="serB"/>
    <property type="match status" value="1"/>
</dbReference>
<comment type="catalytic activity">
    <reaction evidence="11">
        <text>O-phospho-L-serine + H2O = L-serine + phosphate</text>
        <dbReference type="Rhea" id="RHEA:21208"/>
        <dbReference type="ChEBI" id="CHEBI:15377"/>
        <dbReference type="ChEBI" id="CHEBI:33384"/>
        <dbReference type="ChEBI" id="CHEBI:43474"/>
        <dbReference type="ChEBI" id="CHEBI:57524"/>
        <dbReference type="EC" id="3.1.3.3"/>
    </reaction>
</comment>